<reference evidence="1 2" key="1">
    <citation type="submission" date="2020-12" db="EMBL/GenBank/DDBJ databases">
        <title>Concerted genomic and epigenomic changes stabilize Arabidopsis allopolyploids.</title>
        <authorList>
            <person name="Chen Z."/>
        </authorList>
    </citation>
    <scope>NUCLEOTIDE SEQUENCE [LARGE SCALE GENOMIC DNA]</scope>
    <source>
        <strain evidence="1">Allo738</strain>
        <tissue evidence="1">Leaf</tissue>
    </source>
</reference>
<organism evidence="1 2">
    <name type="scientific">Arabidopsis thaliana x Arabidopsis arenosa</name>
    <dbReference type="NCBI Taxonomy" id="1240361"/>
    <lineage>
        <taxon>Eukaryota</taxon>
        <taxon>Viridiplantae</taxon>
        <taxon>Streptophyta</taxon>
        <taxon>Embryophyta</taxon>
        <taxon>Tracheophyta</taxon>
        <taxon>Spermatophyta</taxon>
        <taxon>Magnoliopsida</taxon>
        <taxon>eudicotyledons</taxon>
        <taxon>Gunneridae</taxon>
        <taxon>Pentapetalae</taxon>
        <taxon>rosids</taxon>
        <taxon>malvids</taxon>
        <taxon>Brassicales</taxon>
        <taxon>Brassicaceae</taxon>
        <taxon>Camelineae</taxon>
        <taxon>Arabidopsis</taxon>
    </lineage>
</organism>
<dbReference type="EMBL" id="JAEFBK010000013">
    <property type="protein sequence ID" value="KAG7533991.1"/>
    <property type="molecule type" value="Genomic_DNA"/>
</dbReference>
<sequence>MGEERRKRGGETEVPGSVGVRDECCRKIRGQKPKTESDVETHQSLISGAIFAWSCYGLRLRELEIRF</sequence>
<proteinExistence type="predicted"/>
<evidence type="ECO:0000313" key="1">
    <source>
        <dbReference type="EMBL" id="KAG7533991.1"/>
    </source>
</evidence>
<dbReference type="AlphaFoldDB" id="A0A8T1XRZ7"/>
<evidence type="ECO:0000313" key="2">
    <source>
        <dbReference type="Proteomes" id="UP000694240"/>
    </source>
</evidence>
<keyword evidence="2" id="KW-1185">Reference proteome</keyword>
<name>A0A8T1XRZ7_9BRAS</name>
<protein>
    <submittedName>
        <fullName evidence="1">Uncharacterized protein</fullName>
    </submittedName>
</protein>
<dbReference type="Proteomes" id="UP000694240">
    <property type="component" value="Chromosome 13"/>
</dbReference>
<accession>A0A8T1XRZ7</accession>
<gene>
    <name evidence="1" type="ORF">ISN45_Aa08g015750</name>
</gene>
<comment type="caution">
    <text evidence="1">The sequence shown here is derived from an EMBL/GenBank/DDBJ whole genome shotgun (WGS) entry which is preliminary data.</text>
</comment>